<protein>
    <recommendedName>
        <fullName evidence="14">Phototropic-responsive NPH3 family protein</fullName>
    </recommendedName>
</protein>
<organism evidence="12 13">
    <name type="scientific">Stephania japonica</name>
    <dbReference type="NCBI Taxonomy" id="461633"/>
    <lineage>
        <taxon>Eukaryota</taxon>
        <taxon>Viridiplantae</taxon>
        <taxon>Streptophyta</taxon>
        <taxon>Embryophyta</taxon>
        <taxon>Tracheophyta</taxon>
        <taxon>Spermatophyta</taxon>
        <taxon>Magnoliopsida</taxon>
        <taxon>Ranunculales</taxon>
        <taxon>Menispermaceae</taxon>
        <taxon>Menispermoideae</taxon>
        <taxon>Cissampelideae</taxon>
        <taxon>Stephania</taxon>
    </lineage>
</organism>
<evidence type="ECO:0000259" key="10">
    <source>
        <dbReference type="PROSITE" id="PS50097"/>
    </source>
</evidence>
<evidence type="ECO:0000256" key="2">
    <source>
        <dbReference type="ARBA" id="ARBA00004906"/>
    </source>
</evidence>
<keyword evidence="4" id="KW-0812">Transmembrane</keyword>
<evidence type="ECO:0000256" key="9">
    <source>
        <dbReference type="SAM" id="MobiDB-lite"/>
    </source>
</evidence>
<evidence type="ECO:0000256" key="3">
    <source>
        <dbReference type="ARBA" id="ARBA00006824"/>
    </source>
</evidence>
<evidence type="ECO:0000256" key="4">
    <source>
        <dbReference type="ARBA" id="ARBA00022692"/>
    </source>
</evidence>
<dbReference type="Pfam" id="PF00651">
    <property type="entry name" value="BTB"/>
    <property type="match status" value="1"/>
</dbReference>
<feature type="compositionally biased region" description="Low complexity" evidence="9">
    <location>
        <begin position="730"/>
        <end position="739"/>
    </location>
</feature>
<dbReference type="InterPro" id="IPR007248">
    <property type="entry name" value="Mpv17_PMP22"/>
</dbReference>
<feature type="region of interest" description="Disordered" evidence="9">
    <location>
        <begin position="724"/>
        <end position="791"/>
    </location>
</feature>
<dbReference type="PROSITE" id="PS50097">
    <property type="entry name" value="BTB"/>
    <property type="match status" value="1"/>
</dbReference>
<proteinExistence type="inferred from homology"/>
<dbReference type="SUPFAM" id="SSF54695">
    <property type="entry name" value="POZ domain"/>
    <property type="match status" value="1"/>
</dbReference>
<keyword evidence="5" id="KW-0833">Ubl conjugation pathway</keyword>
<dbReference type="PANTHER" id="PTHR32370">
    <property type="entry name" value="OS12G0117600 PROTEIN"/>
    <property type="match status" value="1"/>
</dbReference>
<evidence type="ECO:0000256" key="8">
    <source>
        <dbReference type="PROSITE-ProRule" id="PRU00982"/>
    </source>
</evidence>
<dbReference type="InterPro" id="IPR027356">
    <property type="entry name" value="NPH3_dom"/>
</dbReference>
<sequence length="791" mass="87382">MSGAFARNGRKICFSNGDPAALVRSAAFNYRFAPNNRAHRSRVHARFTAVPCYGVSRFASHFCSYSSSSSSSWSLCSGSAVVGWYLGMIKSHPVLTKSITCGSIYMAADVSSQGFTLGSSEPFDLLRTIRMGGYGMLVAGPSLHFWFNFISRVLPKRDTITTLKKIFVGQVTYGPVMTATFFSLNAALQGESGAEIIARLKRDLLPTLKNGLLYWPMCDFITFKFIPVHLQLVADAELALQNNCTLSAISGLHFAIQQFMGPWNIEGSPLAFIISRQKHAAQRRLGFWGACIMDPGVDYEASTELALPVINALPKLSCLFSTNIEAKLSVLFSAASLCSLRLIFSQEIPSDVTVNTGETTFSLHKFPLVSKCGYIRKLVSGASDADLAVIEIPDIPGGDESFELAAKFCYGINFEIGIDNIAMLRCAAEYLEMTEDYAVGNLISRTEAYLNEVALKNLSGAVTALHTSESLLPMAEKVKLVSRCIDTVAYMACKESQLCLPARIENSHETLKSSVGTHPKPMADWWAEDLIVLRIDIFQRVIMAMIARGFKQYALGPILMLYAQKSLRGLETFGKGRKKIDPKQEHEKRVVLETIVSLLPREKNTMSAHPSLSDMEKKKVCSLMDCQKLSREACAHAAQNDRLPVQTVVQVLYYEQQRLREVMDGGLVTTGEPQMHVVPQKLNFIEGHNTAQAPPPPNEFSSLKRENEDLKIELARMKMRMRELEKHSGDTPSSGSTPTHASKPPLPRKSFINSVSKKLGRLYPFVRADGVKPSDGKGRTKASKNRRHSIS</sequence>
<evidence type="ECO:0000259" key="11">
    <source>
        <dbReference type="PROSITE" id="PS51649"/>
    </source>
</evidence>
<comment type="pathway">
    <text evidence="2">Protein modification; protein ubiquitination.</text>
</comment>
<feature type="domain" description="NPH3" evidence="11">
    <location>
        <begin position="524"/>
        <end position="605"/>
    </location>
</feature>
<comment type="similarity">
    <text evidence="3">Belongs to the peroxisomal membrane protein PXMP2/4 family.</text>
</comment>
<evidence type="ECO:0000256" key="1">
    <source>
        <dbReference type="ARBA" id="ARBA00004141"/>
    </source>
</evidence>
<dbReference type="Pfam" id="PF04117">
    <property type="entry name" value="Mpv17_PMP22"/>
    <property type="match status" value="1"/>
</dbReference>
<feature type="domain" description="NPH3" evidence="11">
    <location>
        <begin position="606"/>
        <end position="658"/>
    </location>
</feature>
<dbReference type="Proteomes" id="UP001417504">
    <property type="component" value="Unassembled WGS sequence"/>
</dbReference>
<comment type="subcellular location">
    <subcellularLocation>
        <location evidence="1">Membrane</location>
        <topology evidence="1">Multi-pass membrane protein</topology>
    </subcellularLocation>
</comment>
<name>A0AAP0HT84_9MAGN</name>
<dbReference type="GO" id="GO:0016020">
    <property type="term" value="C:membrane"/>
    <property type="evidence" value="ECO:0007669"/>
    <property type="project" value="UniProtKB-SubCell"/>
</dbReference>
<feature type="compositionally biased region" description="Basic residues" evidence="9">
    <location>
        <begin position="779"/>
        <end position="791"/>
    </location>
</feature>
<feature type="domain" description="BTB" evidence="10">
    <location>
        <begin position="350"/>
        <end position="418"/>
    </location>
</feature>
<evidence type="ECO:0000256" key="6">
    <source>
        <dbReference type="ARBA" id="ARBA00022989"/>
    </source>
</evidence>
<dbReference type="AlphaFoldDB" id="A0AAP0HT84"/>
<accession>A0AAP0HT84</accession>
<reference evidence="12 13" key="1">
    <citation type="submission" date="2024-01" db="EMBL/GenBank/DDBJ databases">
        <title>Genome assemblies of Stephania.</title>
        <authorList>
            <person name="Yang L."/>
        </authorList>
    </citation>
    <scope>NUCLEOTIDE SEQUENCE [LARGE SCALE GENOMIC DNA]</scope>
    <source>
        <strain evidence="12">QJT</strain>
        <tissue evidence="12">Leaf</tissue>
    </source>
</reference>
<comment type="similarity">
    <text evidence="8">Belongs to the NPH3 family.</text>
</comment>
<evidence type="ECO:0000313" key="13">
    <source>
        <dbReference type="Proteomes" id="UP001417504"/>
    </source>
</evidence>
<dbReference type="InterPro" id="IPR043454">
    <property type="entry name" value="NPH3/RPT2-like"/>
</dbReference>
<feature type="compositionally biased region" description="Basic and acidic residues" evidence="9">
    <location>
        <begin position="769"/>
        <end position="778"/>
    </location>
</feature>
<dbReference type="EMBL" id="JBBNAE010000009">
    <property type="protein sequence ID" value="KAK9097199.1"/>
    <property type="molecule type" value="Genomic_DNA"/>
</dbReference>
<evidence type="ECO:0000313" key="12">
    <source>
        <dbReference type="EMBL" id="KAK9097199.1"/>
    </source>
</evidence>
<evidence type="ECO:0000256" key="7">
    <source>
        <dbReference type="ARBA" id="ARBA00023136"/>
    </source>
</evidence>
<gene>
    <name evidence="12" type="ORF">Sjap_022696</name>
</gene>
<dbReference type="InterPro" id="IPR000210">
    <property type="entry name" value="BTB/POZ_dom"/>
</dbReference>
<keyword evidence="6" id="KW-1133">Transmembrane helix</keyword>
<keyword evidence="13" id="KW-1185">Reference proteome</keyword>
<dbReference type="Gene3D" id="3.30.710.10">
    <property type="entry name" value="Potassium Channel Kv1.1, Chain A"/>
    <property type="match status" value="1"/>
</dbReference>
<evidence type="ECO:0000256" key="5">
    <source>
        <dbReference type="ARBA" id="ARBA00022786"/>
    </source>
</evidence>
<comment type="caution">
    <text evidence="12">The sequence shown here is derived from an EMBL/GenBank/DDBJ whole genome shotgun (WGS) entry which is preliminary data.</text>
</comment>
<dbReference type="InterPro" id="IPR011333">
    <property type="entry name" value="SKP1/BTB/POZ_sf"/>
</dbReference>
<dbReference type="Pfam" id="PF03000">
    <property type="entry name" value="NPH3"/>
    <property type="match status" value="1"/>
</dbReference>
<keyword evidence="7" id="KW-0472">Membrane</keyword>
<dbReference type="PROSITE" id="PS51649">
    <property type="entry name" value="NPH3"/>
    <property type="match status" value="2"/>
</dbReference>
<evidence type="ECO:0008006" key="14">
    <source>
        <dbReference type="Google" id="ProtNLM"/>
    </source>
</evidence>